<organism evidence="13 14">
    <name type="scientific">Candidatus Fonsibacter lacus</name>
    <dbReference type="NCBI Taxonomy" id="2576439"/>
    <lineage>
        <taxon>Bacteria</taxon>
        <taxon>Pseudomonadati</taxon>
        <taxon>Pseudomonadota</taxon>
        <taxon>Alphaproteobacteria</taxon>
        <taxon>Candidatus Pelagibacterales</taxon>
        <taxon>Candidatus Pelagibacterales incertae sedis</taxon>
        <taxon>Candidatus Fonsibacter</taxon>
    </lineage>
</organism>
<evidence type="ECO:0000256" key="1">
    <source>
        <dbReference type="ARBA" id="ARBA00004496"/>
    </source>
</evidence>
<evidence type="ECO:0000256" key="3">
    <source>
        <dbReference type="ARBA" id="ARBA00008316"/>
    </source>
</evidence>
<evidence type="ECO:0000256" key="2">
    <source>
        <dbReference type="ARBA" id="ARBA00005040"/>
    </source>
</evidence>
<comment type="similarity">
    <text evidence="3 9">Belongs to the ArgR family.</text>
</comment>
<dbReference type="PANTHER" id="PTHR34471">
    <property type="entry name" value="ARGININE REPRESSOR"/>
    <property type="match status" value="1"/>
</dbReference>
<dbReference type="SUPFAM" id="SSF55252">
    <property type="entry name" value="C-terminal domain of arginine repressor"/>
    <property type="match status" value="1"/>
</dbReference>
<gene>
    <name evidence="9 13" type="primary">argR</name>
    <name evidence="13" type="ORF">EBT44_03145</name>
</gene>
<dbReference type="GO" id="GO:0003700">
    <property type="term" value="F:DNA-binding transcription factor activity"/>
    <property type="evidence" value="ECO:0007669"/>
    <property type="project" value="UniProtKB-UniRule"/>
</dbReference>
<keyword evidence="5 9" id="KW-0963">Cytoplasm</keyword>
<name>A0A965GCJ6_9PROT</name>
<dbReference type="GO" id="GO:0005737">
    <property type="term" value="C:cytoplasm"/>
    <property type="evidence" value="ECO:0007669"/>
    <property type="project" value="UniProtKB-SubCell"/>
</dbReference>
<feature type="domain" description="Arginine repressor C-terminal" evidence="12">
    <location>
        <begin position="85"/>
        <end position="154"/>
    </location>
</feature>
<keyword evidence="9" id="KW-0055">Arginine biosynthesis</keyword>
<dbReference type="GO" id="GO:1900079">
    <property type="term" value="P:regulation of arginine biosynthetic process"/>
    <property type="evidence" value="ECO:0007669"/>
    <property type="project" value="UniProtKB-UniRule"/>
</dbReference>
<evidence type="ECO:0000256" key="8">
    <source>
        <dbReference type="ARBA" id="ARBA00023163"/>
    </source>
</evidence>
<dbReference type="InterPro" id="IPR020899">
    <property type="entry name" value="Arg_repress_C"/>
</dbReference>
<protein>
    <recommendedName>
        <fullName evidence="4 9">Arginine repressor</fullName>
    </recommendedName>
</protein>
<dbReference type="GO" id="GO:0034618">
    <property type="term" value="F:arginine binding"/>
    <property type="evidence" value="ECO:0007669"/>
    <property type="project" value="InterPro"/>
</dbReference>
<dbReference type="EMBL" id="RFXN01000027">
    <property type="protein sequence ID" value="NBR93827.1"/>
    <property type="molecule type" value="Genomic_DNA"/>
</dbReference>
<evidence type="ECO:0000256" key="10">
    <source>
        <dbReference type="SAM" id="MobiDB-lite"/>
    </source>
</evidence>
<feature type="domain" description="Arginine repressor DNA-binding" evidence="11">
    <location>
        <begin position="8"/>
        <end position="73"/>
    </location>
</feature>
<feature type="region of interest" description="Disordered" evidence="10">
    <location>
        <begin position="167"/>
        <end position="190"/>
    </location>
</feature>
<comment type="subcellular location">
    <subcellularLocation>
        <location evidence="1 9">Cytoplasm</location>
    </subcellularLocation>
</comment>
<dbReference type="Gene3D" id="3.30.1360.40">
    <property type="match status" value="1"/>
</dbReference>
<dbReference type="Pfam" id="PF01316">
    <property type="entry name" value="Arg_repressor"/>
    <property type="match status" value="1"/>
</dbReference>
<dbReference type="Pfam" id="PF02863">
    <property type="entry name" value="Arg_repressor_C"/>
    <property type="match status" value="1"/>
</dbReference>
<keyword evidence="7 9" id="KW-0238">DNA-binding</keyword>
<keyword evidence="6 9" id="KW-0805">Transcription regulation</keyword>
<dbReference type="NCBIfam" id="TIGR01529">
    <property type="entry name" value="argR_whole"/>
    <property type="match status" value="1"/>
</dbReference>
<evidence type="ECO:0000259" key="11">
    <source>
        <dbReference type="Pfam" id="PF01316"/>
    </source>
</evidence>
<evidence type="ECO:0000256" key="4">
    <source>
        <dbReference type="ARBA" id="ARBA00021148"/>
    </source>
</evidence>
<evidence type="ECO:0000259" key="12">
    <source>
        <dbReference type="Pfam" id="PF02863"/>
    </source>
</evidence>
<dbReference type="PANTHER" id="PTHR34471:SF1">
    <property type="entry name" value="ARGININE REPRESSOR"/>
    <property type="match status" value="1"/>
</dbReference>
<dbReference type="HAMAP" id="MF_00173">
    <property type="entry name" value="Arg_repressor"/>
    <property type="match status" value="1"/>
</dbReference>
<accession>A0A965GCJ6</accession>
<dbReference type="SUPFAM" id="SSF46785">
    <property type="entry name" value="Winged helix' DNA-binding domain"/>
    <property type="match status" value="1"/>
</dbReference>
<dbReference type="InterPro" id="IPR001669">
    <property type="entry name" value="Arg_repress"/>
</dbReference>
<dbReference type="AlphaFoldDB" id="A0A965GCJ6"/>
<dbReference type="GO" id="GO:0006526">
    <property type="term" value="P:L-arginine biosynthetic process"/>
    <property type="evidence" value="ECO:0007669"/>
    <property type="project" value="UniProtKB-KW"/>
</dbReference>
<keyword evidence="9" id="KW-0678">Repressor</keyword>
<dbReference type="InterPro" id="IPR036390">
    <property type="entry name" value="WH_DNA-bd_sf"/>
</dbReference>
<keyword evidence="8 9" id="KW-0804">Transcription</keyword>
<comment type="pathway">
    <text evidence="2 9">Amino-acid biosynthesis; L-arginine biosynthesis [regulation].</text>
</comment>
<comment type="function">
    <text evidence="9">Regulates arginine biosynthesis genes.</text>
</comment>
<dbReference type="Gene3D" id="1.10.10.10">
    <property type="entry name" value="Winged helix-like DNA-binding domain superfamily/Winged helix DNA-binding domain"/>
    <property type="match status" value="1"/>
</dbReference>
<dbReference type="GO" id="GO:0003677">
    <property type="term" value="F:DNA binding"/>
    <property type="evidence" value="ECO:0007669"/>
    <property type="project" value="UniProtKB-KW"/>
</dbReference>
<sequence length="190" mass="20581">MSGILHTKISRQELIKEWIAAGLIHSQAEVVERLKSSGFVVTQATASRDLEEIGAVRGRDNKGQLRYQLASESQEEPLYRVGKLLNELLVQIQGSGNILVLRTPPGGAQLLASALDRATRAGVLHQIIGTIAGDDTVMVIVSDLYKSSEVLNFLTALAEDVDTENLDETRKNNGKSFGKAGSKSQVKGER</sequence>
<evidence type="ECO:0000313" key="14">
    <source>
        <dbReference type="Proteomes" id="UP000740727"/>
    </source>
</evidence>
<dbReference type="InterPro" id="IPR036388">
    <property type="entry name" value="WH-like_DNA-bd_sf"/>
</dbReference>
<evidence type="ECO:0000313" key="13">
    <source>
        <dbReference type="EMBL" id="NBR93827.1"/>
    </source>
</evidence>
<dbReference type="PRINTS" id="PR01467">
    <property type="entry name" value="ARGREPRESSOR"/>
</dbReference>
<dbReference type="GO" id="GO:0051259">
    <property type="term" value="P:protein complex oligomerization"/>
    <property type="evidence" value="ECO:0007669"/>
    <property type="project" value="InterPro"/>
</dbReference>
<dbReference type="InterPro" id="IPR036251">
    <property type="entry name" value="Arg_repress_C_sf"/>
</dbReference>
<evidence type="ECO:0000256" key="5">
    <source>
        <dbReference type="ARBA" id="ARBA00022490"/>
    </source>
</evidence>
<reference evidence="13" key="1">
    <citation type="submission" date="2018-10" db="EMBL/GenBank/DDBJ databases">
        <title>Iterative Subtractive Binning of Freshwater Chronoseries Metagenomes Recovers Nearly Complete Genomes from over Four Hundred Novel Species.</title>
        <authorList>
            <person name="Rodriguez-R L.M."/>
            <person name="Tsementzi D."/>
            <person name="Luo C."/>
            <person name="Konstantinidis K.T."/>
        </authorList>
    </citation>
    <scope>NUCLEOTIDE SEQUENCE</scope>
    <source>
        <strain evidence="13">WB5_2A_028</strain>
    </source>
</reference>
<evidence type="ECO:0000256" key="7">
    <source>
        <dbReference type="ARBA" id="ARBA00023125"/>
    </source>
</evidence>
<dbReference type="InterPro" id="IPR020900">
    <property type="entry name" value="Arg_repress_DNA-bd"/>
</dbReference>
<evidence type="ECO:0000256" key="9">
    <source>
        <dbReference type="HAMAP-Rule" id="MF_00173"/>
    </source>
</evidence>
<comment type="caution">
    <text evidence="13">The sequence shown here is derived from an EMBL/GenBank/DDBJ whole genome shotgun (WGS) entry which is preliminary data.</text>
</comment>
<proteinExistence type="inferred from homology"/>
<evidence type="ECO:0000256" key="6">
    <source>
        <dbReference type="ARBA" id="ARBA00023015"/>
    </source>
</evidence>
<keyword evidence="9" id="KW-0028">Amino-acid biosynthesis</keyword>
<dbReference type="Proteomes" id="UP000740727">
    <property type="component" value="Unassembled WGS sequence"/>
</dbReference>